<organism evidence="1 2">
    <name type="scientific">Aspergillus kawachii</name>
    <name type="common">White koji mold</name>
    <name type="synonym">Aspergillus awamori var. kawachi</name>
    <dbReference type="NCBI Taxonomy" id="1069201"/>
    <lineage>
        <taxon>Eukaryota</taxon>
        <taxon>Fungi</taxon>
        <taxon>Dikarya</taxon>
        <taxon>Ascomycota</taxon>
        <taxon>Pezizomycotina</taxon>
        <taxon>Eurotiomycetes</taxon>
        <taxon>Eurotiomycetidae</taxon>
        <taxon>Eurotiales</taxon>
        <taxon>Aspergillaceae</taxon>
        <taxon>Aspergillus</taxon>
        <taxon>Aspergillus subgen. Circumdati</taxon>
    </lineage>
</organism>
<dbReference type="AlphaFoldDB" id="A0A146EYF9"/>
<dbReference type="EMBL" id="BCWF01000001">
    <property type="protein sequence ID" value="GAT18683.1"/>
    <property type="molecule type" value="Genomic_DNA"/>
</dbReference>
<protein>
    <submittedName>
        <fullName evidence="1">Efflux pump antibiotic resistance protein</fullName>
    </submittedName>
</protein>
<name>A0A146EYF9_ASPKA</name>
<proteinExistence type="predicted"/>
<evidence type="ECO:0000313" key="2">
    <source>
        <dbReference type="Proteomes" id="UP000075230"/>
    </source>
</evidence>
<comment type="caution">
    <text evidence="1">The sequence shown here is derived from an EMBL/GenBank/DDBJ whole genome shotgun (WGS) entry which is preliminary data.</text>
</comment>
<reference evidence="2" key="2">
    <citation type="submission" date="2016-02" db="EMBL/GenBank/DDBJ databases">
        <title>Genome sequencing of Aspergillus luchuensis NBRC 4314.</title>
        <authorList>
            <person name="Yamada O."/>
        </authorList>
    </citation>
    <scope>NUCLEOTIDE SEQUENCE [LARGE SCALE GENOMIC DNA]</scope>
    <source>
        <strain evidence="2">RIB 2604</strain>
    </source>
</reference>
<gene>
    <name evidence="1" type="ORF">RIB2604_00101770</name>
</gene>
<evidence type="ECO:0000313" key="1">
    <source>
        <dbReference type="EMBL" id="GAT18683.1"/>
    </source>
</evidence>
<accession>A0A146EYF9</accession>
<sequence>MLARLISTVPAHLMREKLIAGVQAVLHCLNFRHTRANREKIESILAWGGRNMPEDECFRYQLWSDTGDRVGDENGKSAEAGIWGEGYPNSRHGIWGGCLPGAFRLVMTSQIVPGDALRHASVLHKTDFLFKRPAGSWSLHPDQKGVVIPRLIQGLRGAGSGVLEMRIINTIDDDYRI</sequence>
<dbReference type="Proteomes" id="UP000075230">
    <property type="component" value="Unassembled WGS sequence"/>
</dbReference>
<reference evidence="1 2" key="1">
    <citation type="journal article" date="2016" name="DNA Res.">
        <title>Genome sequence of Aspergillus luchuensis NBRC 4314.</title>
        <authorList>
            <person name="Yamada O."/>
            <person name="Machida M."/>
            <person name="Hosoyama A."/>
            <person name="Goto M."/>
            <person name="Takahashi T."/>
            <person name="Futagami T."/>
            <person name="Yamagata Y."/>
            <person name="Takeuchi M."/>
            <person name="Kobayashi T."/>
            <person name="Koike H."/>
            <person name="Abe K."/>
            <person name="Asai K."/>
            <person name="Arita M."/>
            <person name="Fujita N."/>
            <person name="Fukuda K."/>
            <person name="Higa K."/>
            <person name="Horikawa H."/>
            <person name="Ishikawa T."/>
            <person name="Jinno K."/>
            <person name="Kato Y."/>
            <person name="Kirimura K."/>
            <person name="Mizutani O."/>
            <person name="Nakasone K."/>
            <person name="Sano M."/>
            <person name="Shiraishi Y."/>
            <person name="Tsukahara M."/>
            <person name="Gomi K."/>
        </authorList>
    </citation>
    <scope>NUCLEOTIDE SEQUENCE [LARGE SCALE GENOMIC DNA]</scope>
    <source>
        <strain evidence="1 2">RIB 2604</strain>
    </source>
</reference>